<sequence length="42" mass="4829">MIFRGQAFIYSEFHQKTCSIAAQTFAFPHEINSPDRRLGKAL</sequence>
<dbReference type="Proteomes" id="UP000214720">
    <property type="component" value="Unassembled WGS sequence"/>
</dbReference>
<reference evidence="2" key="1">
    <citation type="submission" date="2017-01" db="EMBL/GenBank/DDBJ databases">
        <title>Genome Analysis of Deinococcus marmoris KOPRI26562.</title>
        <authorList>
            <person name="Kim J.H."/>
            <person name="Oh H.-M."/>
        </authorList>
    </citation>
    <scope>NUCLEOTIDE SEQUENCE [LARGE SCALE GENOMIC DNA]</scope>
    <source>
        <strain evidence="2">PAMC 26633</strain>
    </source>
</reference>
<accession>A0A226X9Q4</accession>
<comment type="caution">
    <text evidence="1">The sequence shown here is derived from an EMBL/GenBank/DDBJ whole genome shotgun (WGS) entry which is preliminary data.</text>
</comment>
<dbReference type="AlphaFoldDB" id="A0A226X9Q4"/>
<gene>
    <name evidence="1" type="ORF">BSU04_04745</name>
</gene>
<evidence type="ECO:0000313" key="2">
    <source>
        <dbReference type="Proteomes" id="UP000214720"/>
    </source>
</evidence>
<dbReference type="EMBL" id="MTHB01000029">
    <property type="protein sequence ID" value="OXC79849.1"/>
    <property type="molecule type" value="Genomic_DNA"/>
</dbReference>
<evidence type="ECO:0000313" key="1">
    <source>
        <dbReference type="EMBL" id="OXC79849.1"/>
    </source>
</evidence>
<organism evidence="1 2">
    <name type="scientific">Caballeronia sordidicola</name>
    <name type="common">Burkholderia sordidicola</name>
    <dbReference type="NCBI Taxonomy" id="196367"/>
    <lineage>
        <taxon>Bacteria</taxon>
        <taxon>Pseudomonadati</taxon>
        <taxon>Pseudomonadota</taxon>
        <taxon>Betaproteobacteria</taxon>
        <taxon>Burkholderiales</taxon>
        <taxon>Burkholderiaceae</taxon>
        <taxon>Caballeronia</taxon>
    </lineage>
</organism>
<protein>
    <submittedName>
        <fullName evidence="1">Uncharacterized protein</fullName>
    </submittedName>
</protein>
<proteinExistence type="predicted"/>
<name>A0A226X9Q4_CABSO</name>